<evidence type="ECO:0000256" key="2">
    <source>
        <dbReference type="ARBA" id="ARBA00023012"/>
    </source>
</evidence>
<dbReference type="GO" id="GO:0005829">
    <property type="term" value="C:cytosol"/>
    <property type="evidence" value="ECO:0007669"/>
    <property type="project" value="TreeGrafter"/>
</dbReference>
<dbReference type="InterPro" id="IPR001867">
    <property type="entry name" value="OmpR/PhoB-type_DNA-bd"/>
</dbReference>
<dbReference type="OrthoDB" id="9812490at2"/>
<dbReference type="Gene3D" id="3.40.50.2300">
    <property type="match status" value="1"/>
</dbReference>
<dbReference type="Pfam" id="PF00072">
    <property type="entry name" value="Response_reg"/>
    <property type="match status" value="1"/>
</dbReference>
<keyword evidence="3" id="KW-0805">Transcription regulation</keyword>
<dbReference type="Proteomes" id="UP000298468">
    <property type="component" value="Unassembled WGS sequence"/>
</dbReference>
<evidence type="ECO:0000256" key="7">
    <source>
        <dbReference type="PROSITE-ProRule" id="PRU01091"/>
    </source>
</evidence>
<dbReference type="SUPFAM" id="SSF52172">
    <property type="entry name" value="CheY-like"/>
    <property type="match status" value="1"/>
</dbReference>
<dbReference type="CDD" id="cd00383">
    <property type="entry name" value="trans_reg_C"/>
    <property type="match status" value="1"/>
</dbReference>
<dbReference type="GO" id="GO:0000156">
    <property type="term" value="F:phosphorelay response regulator activity"/>
    <property type="evidence" value="ECO:0007669"/>
    <property type="project" value="TreeGrafter"/>
</dbReference>
<reference evidence="10 11" key="1">
    <citation type="submission" date="2019-03" db="EMBL/GenBank/DDBJ databases">
        <title>Genomics of glacier-inhabiting Cryobacterium strains.</title>
        <authorList>
            <person name="Liu Q."/>
            <person name="Xin Y.-H."/>
        </authorList>
    </citation>
    <scope>NUCLEOTIDE SEQUENCE [LARGE SCALE GENOMIC DNA]</scope>
    <source>
        <strain evidence="10 11">Sr59</strain>
    </source>
</reference>
<accession>A0A4R9BMZ6</accession>
<dbReference type="PANTHER" id="PTHR48111">
    <property type="entry name" value="REGULATOR OF RPOS"/>
    <property type="match status" value="1"/>
</dbReference>
<dbReference type="PROSITE" id="PS50110">
    <property type="entry name" value="RESPONSE_REGULATORY"/>
    <property type="match status" value="1"/>
</dbReference>
<sequence length="177" mass="19743">MVLDLVLPDGRGEDVLADLMVFRPASRVLVLSSMTQVATRVGVLNGGAVDFLAKPFANAELLARIGTRIRTPSSSPAFNATAARYLRSTGVEVDVQQREIVVDGHRISLTHREFMLLFYLLQRAPEPCSRAELLERVWGTRFDTGTNVVDVCVRRLRWKLSNDTIETVRNVGYRISA</sequence>
<keyword evidence="11" id="KW-1185">Reference proteome</keyword>
<dbReference type="EMBL" id="SOHM01000031">
    <property type="protein sequence ID" value="TFD87358.1"/>
    <property type="molecule type" value="Genomic_DNA"/>
</dbReference>
<feature type="DNA-binding region" description="OmpR/PhoB-type" evidence="7">
    <location>
        <begin position="83"/>
        <end position="177"/>
    </location>
</feature>
<dbReference type="InterPro" id="IPR001789">
    <property type="entry name" value="Sig_transdc_resp-reg_receiver"/>
</dbReference>
<proteinExistence type="predicted"/>
<evidence type="ECO:0000259" key="9">
    <source>
        <dbReference type="PROSITE" id="PS51755"/>
    </source>
</evidence>
<dbReference type="InterPro" id="IPR011006">
    <property type="entry name" value="CheY-like_superfamily"/>
</dbReference>
<evidence type="ECO:0000256" key="1">
    <source>
        <dbReference type="ARBA" id="ARBA00022553"/>
    </source>
</evidence>
<organism evidence="10 11">
    <name type="scientific">Cryobacterium lactosi</name>
    <dbReference type="NCBI Taxonomy" id="1259202"/>
    <lineage>
        <taxon>Bacteria</taxon>
        <taxon>Bacillati</taxon>
        <taxon>Actinomycetota</taxon>
        <taxon>Actinomycetes</taxon>
        <taxon>Micrococcales</taxon>
        <taxon>Microbacteriaceae</taxon>
        <taxon>Cryobacterium</taxon>
    </lineage>
</organism>
<dbReference type="AlphaFoldDB" id="A0A4R9BMZ6"/>
<evidence type="ECO:0000256" key="4">
    <source>
        <dbReference type="ARBA" id="ARBA00023125"/>
    </source>
</evidence>
<evidence type="ECO:0000256" key="6">
    <source>
        <dbReference type="PROSITE-ProRule" id="PRU00169"/>
    </source>
</evidence>
<dbReference type="SUPFAM" id="SSF46894">
    <property type="entry name" value="C-terminal effector domain of the bipartite response regulators"/>
    <property type="match status" value="1"/>
</dbReference>
<dbReference type="GO" id="GO:0032993">
    <property type="term" value="C:protein-DNA complex"/>
    <property type="evidence" value="ECO:0007669"/>
    <property type="project" value="TreeGrafter"/>
</dbReference>
<evidence type="ECO:0000313" key="10">
    <source>
        <dbReference type="EMBL" id="TFD87358.1"/>
    </source>
</evidence>
<dbReference type="SMART" id="SM00862">
    <property type="entry name" value="Trans_reg_C"/>
    <property type="match status" value="1"/>
</dbReference>
<dbReference type="GO" id="GO:0006355">
    <property type="term" value="P:regulation of DNA-templated transcription"/>
    <property type="evidence" value="ECO:0007669"/>
    <property type="project" value="InterPro"/>
</dbReference>
<keyword evidence="5" id="KW-0804">Transcription</keyword>
<evidence type="ECO:0000313" key="11">
    <source>
        <dbReference type="Proteomes" id="UP000298468"/>
    </source>
</evidence>
<feature type="domain" description="Response regulatory" evidence="8">
    <location>
        <begin position="1"/>
        <end position="69"/>
    </location>
</feature>
<protein>
    <submittedName>
        <fullName evidence="10">Response regulator transcription factor</fullName>
    </submittedName>
</protein>
<feature type="modified residue" description="4-aspartylphosphate" evidence="6">
    <location>
        <position position="4"/>
    </location>
</feature>
<keyword evidence="1 6" id="KW-0597">Phosphoprotein</keyword>
<keyword evidence="2" id="KW-0902">Two-component regulatory system</keyword>
<dbReference type="InterPro" id="IPR036388">
    <property type="entry name" value="WH-like_DNA-bd_sf"/>
</dbReference>
<dbReference type="PANTHER" id="PTHR48111:SF1">
    <property type="entry name" value="TWO-COMPONENT RESPONSE REGULATOR ORR33"/>
    <property type="match status" value="1"/>
</dbReference>
<dbReference type="GO" id="GO:0000976">
    <property type="term" value="F:transcription cis-regulatory region binding"/>
    <property type="evidence" value="ECO:0007669"/>
    <property type="project" value="TreeGrafter"/>
</dbReference>
<comment type="caution">
    <text evidence="10">The sequence shown here is derived from an EMBL/GenBank/DDBJ whole genome shotgun (WGS) entry which is preliminary data.</text>
</comment>
<gene>
    <name evidence="10" type="ORF">E3T61_14815</name>
</gene>
<dbReference type="Pfam" id="PF00486">
    <property type="entry name" value="Trans_reg_C"/>
    <property type="match status" value="1"/>
</dbReference>
<evidence type="ECO:0000256" key="5">
    <source>
        <dbReference type="ARBA" id="ARBA00023163"/>
    </source>
</evidence>
<feature type="domain" description="OmpR/PhoB-type" evidence="9">
    <location>
        <begin position="83"/>
        <end position="177"/>
    </location>
</feature>
<dbReference type="Gene3D" id="1.10.10.10">
    <property type="entry name" value="Winged helix-like DNA-binding domain superfamily/Winged helix DNA-binding domain"/>
    <property type="match status" value="1"/>
</dbReference>
<dbReference type="InterPro" id="IPR039420">
    <property type="entry name" value="WalR-like"/>
</dbReference>
<evidence type="ECO:0000256" key="3">
    <source>
        <dbReference type="ARBA" id="ARBA00023015"/>
    </source>
</evidence>
<name>A0A4R9BMZ6_9MICO</name>
<dbReference type="InterPro" id="IPR016032">
    <property type="entry name" value="Sig_transdc_resp-reg_C-effctor"/>
</dbReference>
<evidence type="ECO:0000259" key="8">
    <source>
        <dbReference type="PROSITE" id="PS50110"/>
    </source>
</evidence>
<dbReference type="PROSITE" id="PS51755">
    <property type="entry name" value="OMPR_PHOB"/>
    <property type="match status" value="1"/>
</dbReference>
<keyword evidence="4 7" id="KW-0238">DNA-binding</keyword>